<evidence type="ECO:0000256" key="2">
    <source>
        <dbReference type="SAM" id="SignalP"/>
    </source>
</evidence>
<organism evidence="3 4">
    <name type="scientific">Acanthoscelides obtectus</name>
    <name type="common">Bean weevil</name>
    <name type="synonym">Bruchus obtectus</name>
    <dbReference type="NCBI Taxonomy" id="200917"/>
    <lineage>
        <taxon>Eukaryota</taxon>
        <taxon>Metazoa</taxon>
        <taxon>Ecdysozoa</taxon>
        <taxon>Arthropoda</taxon>
        <taxon>Hexapoda</taxon>
        <taxon>Insecta</taxon>
        <taxon>Pterygota</taxon>
        <taxon>Neoptera</taxon>
        <taxon>Endopterygota</taxon>
        <taxon>Coleoptera</taxon>
        <taxon>Polyphaga</taxon>
        <taxon>Cucujiformia</taxon>
        <taxon>Chrysomeloidea</taxon>
        <taxon>Chrysomelidae</taxon>
        <taxon>Bruchinae</taxon>
        <taxon>Bruchini</taxon>
        <taxon>Acanthoscelides</taxon>
    </lineage>
</organism>
<evidence type="ECO:0000313" key="4">
    <source>
        <dbReference type="Proteomes" id="UP001152888"/>
    </source>
</evidence>
<gene>
    <name evidence="3" type="ORF">ACAOBT_LOCUS16839</name>
</gene>
<reference evidence="3" key="1">
    <citation type="submission" date="2022-03" db="EMBL/GenBank/DDBJ databases">
        <authorList>
            <person name="Sayadi A."/>
        </authorList>
    </citation>
    <scope>NUCLEOTIDE SEQUENCE</scope>
</reference>
<evidence type="ECO:0000313" key="3">
    <source>
        <dbReference type="EMBL" id="CAH1985722.1"/>
    </source>
</evidence>
<name>A0A9P0PHC2_ACAOB</name>
<dbReference type="AlphaFoldDB" id="A0A9P0PHC2"/>
<feature type="region of interest" description="Disordered" evidence="1">
    <location>
        <begin position="32"/>
        <end position="52"/>
    </location>
</feature>
<dbReference type="Proteomes" id="UP001152888">
    <property type="component" value="Unassembled WGS sequence"/>
</dbReference>
<accession>A0A9P0PHC2</accession>
<feature type="signal peptide" evidence="2">
    <location>
        <begin position="1"/>
        <end position="20"/>
    </location>
</feature>
<keyword evidence="2" id="KW-0732">Signal</keyword>
<comment type="caution">
    <text evidence="3">The sequence shown here is derived from an EMBL/GenBank/DDBJ whole genome shotgun (WGS) entry which is preliminary data.</text>
</comment>
<evidence type="ECO:0000256" key="1">
    <source>
        <dbReference type="SAM" id="MobiDB-lite"/>
    </source>
</evidence>
<feature type="chain" id="PRO_5040401481" description="Secreted protein" evidence="2">
    <location>
        <begin position="21"/>
        <end position="108"/>
    </location>
</feature>
<protein>
    <recommendedName>
        <fullName evidence="5">Secreted protein</fullName>
    </recommendedName>
</protein>
<sequence length="108" mass="11888">MHVRQIIRLIFLILLTTSRTFPQRALNVSTELLPGRRPNAPPPSSEAPPDRRDLWGATTEGVARLEGVVLPAGAETKAAPAGNYLGKKSKRASNRSRRKFRVYPVLCG</sequence>
<proteinExistence type="predicted"/>
<evidence type="ECO:0008006" key="5">
    <source>
        <dbReference type="Google" id="ProtNLM"/>
    </source>
</evidence>
<dbReference type="EMBL" id="CAKOFQ010006985">
    <property type="protein sequence ID" value="CAH1985722.1"/>
    <property type="molecule type" value="Genomic_DNA"/>
</dbReference>
<keyword evidence="4" id="KW-1185">Reference proteome</keyword>